<keyword evidence="3" id="KW-1185">Reference proteome</keyword>
<keyword evidence="1" id="KW-0175">Coiled coil</keyword>
<dbReference type="SMART" id="SM00028">
    <property type="entry name" value="TPR"/>
    <property type="match status" value="5"/>
</dbReference>
<organism evidence="2 3">
    <name type="scientific">Nocardiopsis eucommiae</name>
    <dbReference type="NCBI Taxonomy" id="2831970"/>
    <lineage>
        <taxon>Bacteria</taxon>
        <taxon>Bacillati</taxon>
        <taxon>Actinomycetota</taxon>
        <taxon>Actinomycetes</taxon>
        <taxon>Streptosporangiales</taxon>
        <taxon>Nocardiopsidaceae</taxon>
        <taxon>Nocardiopsis</taxon>
    </lineage>
</organism>
<dbReference type="InterPro" id="IPR011990">
    <property type="entry name" value="TPR-like_helical_dom_sf"/>
</dbReference>
<dbReference type="PANTHER" id="PTHR10098:SF108">
    <property type="entry name" value="TETRATRICOPEPTIDE REPEAT PROTEIN 28"/>
    <property type="match status" value="1"/>
</dbReference>
<evidence type="ECO:0000313" key="3">
    <source>
        <dbReference type="Proteomes" id="UP000682416"/>
    </source>
</evidence>
<dbReference type="Pfam" id="PF13424">
    <property type="entry name" value="TPR_12"/>
    <property type="match status" value="1"/>
</dbReference>
<dbReference type="Proteomes" id="UP000682416">
    <property type="component" value="Chromosome"/>
</dbReference>
<protein>
    <submittedName>
        <fullName evidence="2">Tetratricopeptide repeat protein</fullName>
    </submittedName>
</protein>
<name>A0A975L7T8_9ACTN</name>
<gene>
    <name evidence="2" type="ORF">KGD82_15690</name>
</gene>
<dbReference type="AlphaFoldDB" id="A0A975L7T8"/>
<proteinExistence type="predicted"/>
<dbReference type="EMBL" id="CP074402">
    <property type="protein sequence ID" value="QVJ00237.1"/>
    <property type="molecule type" value="Genomic_DNA"/>
</dbReference>
<feature type="coiled-coil region" evidence="1">
    <location>
        <begin position="114"/>
        <end position="141"/>
    </location>
</feature>
<evidence type="ECO:0000313" key="2">
    <source>
        <dbReference type="EMBL" id="QVJ00237.1"/>
    </source>
</evidence>
<dbReference type="KEGG" id="nec:KGD82_15690"/>
<accession>A0A975L7T8</accession>
<sequence length="230" mass="24789">MPYAVDHLSRALAEYRALGDRFGQANTLNHRGHVRGDIGAFSAGKADLRLARRLFRQLGSQPGEASVLSNLGALHGKSGEHGSAVDIVRHGFTVPSAQRSPFWEAFARCTLGGALTALGRLEEAERNLDRALELFQQIGTAHGLAQALHLIGVLCLAQGNPADARSRFEEALGITRTEVLPLEEGLALEGIGLCLLEESRPDEAHDQLLQAHRILSGLRAHQAHRIASVL</sequence>
<evidence type="ECO:0000256" key="1">
    <source>
        <dbReference type="SAM" id="Coils"/>
    </source>
</evidence>
<dbReference type="InterPro" id="IPR019734">
    <property type="entry name" value="TPR_rpt"/>
</dbReference>
<reference evidence="2" key="1">
    <citation type="submission" date="2021-05" db="EMBL/GenBank/DDBJ databases">
        <authorList>
            <person name="Kaiqin L."/>
            <person name="Jian G."/>
        </authorList>
    </citation>
    <scope>NUCLEOTIDE SEQUENCE</scope>
    <source>
        <strain evidence="2">HDS5</strain>
    </source>
</reference>
<dbReference type="Gene3D" id="1.25.40.10">
    <property type="entry name" value="Tetratricopeptide repeat domain"/>
    <property type="match status" value="2"/>
</dbReference>
<dbReference type="SUPFAM" id="SSF48452">
    <property type="entry name" value="TPR-like"/>
    <property type="match status" value="1"/>
</dbReference>
<dbReference type="PANTHER" id="PTHR10098">
    <property type="entry name" value="RAPSYN-RELATED"/>
    <property type="match status" value="1"/>
</dbReference>